<evidence type="ECO:0000313" key="8">
    <source>
        <dbReference type="Proteomes" id="UP000000925"/>
    </source>
</evidence>
<name>D5EJM1_CORAD</name>
<comment type="cofactor">
    <cofactor evidence="1">
        <name>FAD</name>
        <dbReference type="ChEBI" id="CHEBI:57692"/>
    </cofactor>
</comment>
<proteinExistence type="inferred from homology"/>
<evidence type="ECO:0000259" key="6">
    <source>
        <dbReference type="Pfam" id="PF07992"/>
    </source>
</evidence>
<feature type="domain" description="FAD/NAD(P)-binding" evidence="6">
    <location>
        <begin position="11"/>
        <end position="316"/>
    </location>
</feature>
<keyword evidence="5" id="KW-0560">Oxidoreductase</keyword>
<evidence type="ECO:0000256" key="2">
    <source>
        <dbReference type="ARBA" id="ARBA00005272"/>
    </source>
</evidence>
<dbReference type="Gene3D" id="3.50.50.100">
    <property type="match status" value="1"/>
</dbReference>
<dbReference type="GO" id="GO:0003955">
    <property type="term" value="F:NAD(P)H dehydrogenase (quinone) activity"/>
    <property type="evidence" value="ECO:0007669"/>
    <property type="project" value="TreeGrafter"/>
</dbReference>
<dbReference type="InterPro" id="IPR051169">
    <property type="entry name" value="NADH-Q_oxidoreductase"/>
</dbReference>
<dbReference type="InterPro" id="IPR036188">
    <property type="entry name" value="FAD/NAD-bd_sf"/>
</dbReference>
<reference evidence="7 8" key="1">
    <citation type="journal article" date="2010" name="Stand. Genomic Sci.">
        <title>Complete genome sequence of Coraliomargarita akajimensis type strain (04OKA010-24).</title>
        <authorList>
            <person name="Mavromatis K."/>
            <person name="Abt B."/>
            <person name="Brambilla E."/>
            <person name="Lapidus A."/>
            <person name="Copeland A."/>
            <person name="Deshpande S."/>
            <person name="Nolan M."/>
            <person name="Lucas S."/>
            <person name="Tice H."/>
            <person name="Cheng J.F."/>
            <person name="Han C."/>
            <person name="Detter J.C."/>
            <person name="Woyke T."/>
            <person name="Goodwin L."/>
            <person name="Pitluck S."/>
            <person name="Held B."/>
            <person name="Brettin T."/>
            <person name="Tapia R."/>
            <person name="Ivanova N."/>
            <person name="Mikhailova N."/>
            <person name="Pati A."/>
            <person name="Liolios K."/>
            <person name="Chen A."/>
            <person name="Palaniappan K."/>
            <person name="Land M."/>
            <person name="Hauser L."/>
            <person name="Chang Y.J."/>
            <person name="Jeffries C.D."/>
            <person name="Rohde M."/>
            <person name="Goker M."/>
            <person name="Bristow J."/>
            <person name="Eisen J.A."/>
            <person name="Markowitz V."/>
            <person name="Hugenholtz P."/>
            <person name="Klenk H.P."/>
            <person name="Kyrpides N.C."/>
        </authorList>
    </citation>
    <scope>NUCLEOTIDE SEQUENCE [LARGE SCALE GENOMIC DNA]</scope>
    <source>
        <strain evidence="8">DSM 45221 / IAM 15411 / JCM 23193 / KCTC 12865</strain>
    </source>
</reference>
<dbReference type="GO" id="GO:0019646">
    <property type="term" value="P:aerobic electron transport chain"/>
    <property type="evidence" value="ECO:0007669"/>
    <property type="project" value="TreeGrafter"/>
</dbReference>
<dbReference type="STRING" id="583355.Caka_1601"/>
<keyword evidence="3" id="KW-0285">Flavoprotein</keyword>
<dbReference type="Pfam" id="PF07992">
    <property type="entry name" value="Pyr_redox_2"/>
    <property type="match status" value="1"/>
</dbReference>
<organism evidence="7 8">
    <name type="scientific">Coraliomargarita akajimensis (strain DSM 45221 / IAM 15411 / JCM 23193 / KCTC 12865 / 04OKA010-24)</name>
    <dbReference type="NCBI Taxonomy" id="583355"/>
    <lineage>
        <taxon>Bacteria</taxon>
        <taxon>Pseudomonadati</taxon>
        <taxon>Verrucomicrobiota</taxon>
        <taxon>Opitutia</taxon>
        <taxon>Puniceicoccales</taxon>
        <taxon>Coraliomargaritaceae</taxon>
        <taxon>Coraliomargarita</taxon>
    </lineage>
</organism>
<dbReference type="PROSITE" id="PS51257">
    <property type="entry name" value="PROKAR_LIPOPROTEIN"/>
    <property type="match status" value="1"/>
</dbReference>
<dbReference type="OrthoDB" id="9781621at2"/>
<evidence type="ECO:0000256" key="1">
    <source>
        <dbReference type="ARBA" id="ARBA00001974"/>
    </source>
</evidence>
<dbReference type="AlphaFoldDB" id="D5EJM1"/>
<dbReference type="PANTHER" id="PTHR42913">
    <property type="entry name" value="APOPTOSIS-INDUCING FACTOR 1"/>
    <property type="match status" value="1"/>
</dbReference>
<dbReference type="PANTHER" id="PTHR42913:SF3">
    <property type="entry name" value="64 KDA MITOCHONDRIAL NADH DEHYDROGENASE (EUROFUNG)"/>
    <property type="match status" value="1"/>
</dbReference>
<dbReference type="SUPFAM" id="SSF51905">
    <property type="entry name" value="FAD/NAD(P)-binding domain"/>
    <property type="match status" value="1"/>
</dbReference>
<keyword evidence="8" id="KW-1185">Reference proteome</keyword>
<evidence type="ECO:0000256" key="3">
    <source>
        <dbReference type="ARBA" id="ARBA00022630"/>
    </source>
</evidence>
<gene>
    <name evidence="7" type="ordered locus">Caka_1601</name>
</gene>
<dbReference type="InterPro" id="IPR023753">
    <property type="entry name" value="FAD/NAD-binding_dom"/>
</dbReference>
<dbReference type="KEGG" id="caa:Caka_1601"/>
<dbReference type="HOGENOM" id="CLU_679185_0_0_0"/>
<comment type="similarity">
    <text evidence="2">Belongs to the NADH dehydrogenase family.</text>
</comment>
<sequence length="405" mass="45341">MEKKKTLKIETIILGGSFAGLSCLEHLNRYYRDSAKHKVALVSVEQSLASHPLLVEYACNGIPGRAFQQQIPAGLIHAEVLQLDLQHKRVHLRNFKDDTENQIEFERLVLAMDSLPSSLNAPGLRDFAYELNTIEDAQRLHETLESRYASATTEPDIETRLRQLTFVISGGSDEAIHLAGNLLHRLKQLVASNPEISKEDVHVFLIHTEPKLLPSRSSTLSLFVQEALRKEGLKLSLERQIKAVEAGRVLLDDGSYIETDTCIITGGNRPHPILEEIESAFPITRVQGRIQTEESLRVPGYSWLWACGDSAAVPREEGGFYPNSPLCGARQGVRLAQNLIDTDQNRALHPFTCVGPGEFVPLGQGRAAVEIFNLQLSSRLFGWLWKQIRARRLTGPFKHLNESKH</sequence>
<dbReference type="eggNOG" id="COG1252">
    <property type="taxonomic scope" value="Bacteria"/>
</dbReference>
<dbReference type="Proteomes" id="UP000000925">
    <property type="component" value="Chromosome"/>
</dbReference>
<accession>D5EJM1</accession>
<evidence type="ECO:0000256" key="5">
    <source>
        <dbReference type="ARBA" id="ARBA00023002"/>
    </source>
</evidence>
<dbReference type="RefSeq" id="WP_013043342.1">
    <property type="nucleotide sequence ID" value="NC_014008.1"/>
</dbReference>
<protein>
    <submittedName>
        <fullName evidence="7">FAD-dependent pyridine nucleotide-disulfide oxidoreductase</fullName>
    </submittedName>
</protein>
<evidence type="ECO:0000256" key="4">
    <source>
        <dbReference type="ARBA" id="ARBA00022827"/>
    </source>
</evidence>
<dbReference type="EMBL" id="CP001998">
    <property type="protein sequence ID" value="ADE54620.1"/>
    <property type="molecule type" value="Genomic_DNA"/>
</dbReference>
<evidence type="ECO:0000313" key="7">
    <source>
        <dbReference type="EMBL" id="ADE54620.1"/>
    </source>
</evidence>
<keyword evidence="4" id="KW-0274">FAD</keyword>